<evidence type="ECO:0000313" key="2">
    <source>
        <dbReference type="EMBL" id="ODC05101.1"/>
    </source>
</evidence>
<reference evidence="2 3" key="1">
    <citation type="submission" date="2016-08" db="EMBL/GenBank/DDBJ databases">
        <authorList>
            <person name="Seilhamer J.J."/>
        </authorList>
    </citation>
    <scope>NUCLEOTIDE SEQUENCE [LARGE SCALE GENOMIC DNA]</scope>
    <source>
        <strain evidence="2 3">PH27A</strain>
    </source>
</reference>
<protein>
    <recommendedName>
        <fullName evidence="4">TraX</fullName>
    </recommendedName>
</protein>
<feature type="transmembrane region" description="Helical" evidence="1">
    <location>
        <begin position="100"/>
        <end position="120"/>
    </location>
</feature>
<evidence type="ECO:0000313" key="3">
    <source>
        <dbReference type="Proteomes" id="UP000094291"/>
    </source>
</evidence>
<keyword evidence="1" id="KW-0472">Membrane</keyword>
<keyword evidence="1" id="KW-0812">Transmembrane</keyword>
<comment type="caution">
    <text evidence="2">The sequence shown here is derived from an EMBL/GenBank/DDBJ whole genome shotgun (WGS) entry which is preliminary data.</text>
</comment>
<keyword evidence="3" id="KW-1185">Reference proteome</keyword>
<feature type="transmembrane region" description="Helical" evidence="1">
    <location>
        <begin position="183"/>
        <end position="214"/>
    </location>
</feature>
<proteinExistence type="predicted"/>
<dbReference type="EMBL" id="MDTQ01000001">
    <property type="protein sequence ID" value="ODC05101.1"/>
    <property type="molecule type" value="Genomic_DNA"/>
</dbReference>
<feature type="transmembrane region" description="Helical" evidence="1">
    <location>
        <begin position="234"/>
        <end position="253"/>
    </location>
</feature>
<evidence type="ECO:0000256" key="1">
    <source>
        <dbReference type="SAM" id="Phobius"/>
    </source>
</evidence>
<dbReference type="Proteomes" id="UP000094291">
    <property type="component" value="Unassembled WGS sequence"/>
</dbReference>
<dbReference type="OrthoDB" id="9781069at2"/>
<organism evidence="2 3">
    <name type="scientific">Terasakiispira papahanaumokuakeensis</name>
    <dbReference type="NCBI Taxonomy" id="197479"/>
    <lineage>
        <taxon>Bacteria</taxon>
        <taxon>Pseudomonadati</taxon>
        <taxon>Pseudomonadota</taxon>
        <taxon>Gammaproteobacteria</taxon>
        <taxon>Oceanospirillales</taxon>
        <taxon>Terasakiispira</taxon>
    </lineage>
</organism>
<accession>A0A1E2VDP3</accession>
<name>A0A1E2VDP3_9GAMM</name>
<gene>
    <name evidence="2" type="ORF">BFW38_01115</name>
</gene>
<dbReference type="Pfam" id="PF05857">
    <property type="entry name" value="TraX"/>
    <property type="match status" value="1"/>
</dbReference>
<feature type="transmembrane region" description="Helical" evidence="1">
    <location>
        <begin position="41"/>
        <end position="66"/>
    </location>
</feature>
<dbReference type="STRING" id="197479.BFW38_01115"/>
<keyword evidence="1" id="KW-1133">Transmembrane helix</keyword>
<dbReference type="AlphaFoldDB" id="A0A1E2VDP3"/>
<evidence type="ECO:0008006" key="4">
    <source>
        <dbReference type="Google" id="ProtNLM"/>
    </source>
</evidence>
<dbReference type="InterPro" id="IPR008875">
    <property type="entry name" value="TraX"/>
</dbReference>
<sequence>MQASPQVQVDNRWSLWGQWLAMITMTLDHGVRFWPGLWPDLAWVSSSFGRVAFPLFAFMVAWHGTFNTRDPLHQSSRILLIGLLAQLPFVLLPRSTPTEIWDLNVCFTLAAGLALSEYVIRVAHQWRRLPIMSACQLVAMLAALVFLGPLMDYGMIGIVVLIVMRLGLLGLRDGHKAQAGLLLLVPVIAGLLNSSVMAKSITVATCVVLILIAWRLGGHIPKPQWRVPRWLWRSWYPLHLALLAVVSHIPAWMA</sequence>